<organism evidence="1 2">
    <name type="scientific">Bryocella elongata</name>
    <dbReference type="NCBI Taxonomy" id="863522"/>
    <lineage>
        <taxon>Bacteria</taxon>
        <taxon>Pseudomonadati</taxon>
        <taxon>Acidobacteriota</taxon>
        <taxon>Terriglobia</taxon>
        <taxon>Terriglobales</taxon>
        <taxon>Acidobacteriaceae</taxon>
        <taxon>Bryocella</taxon>
    </lineage>
</organism>
<dbReference type="AlphaFoldDB" id="A0A1H5Y627"/>
<keyword evidence="2" id="KW-1185">Reference proteome</keyword>
<reference evidence="1 2" key="1">
    <citation type="submission" date="2016-10" db="EMBL/GenBank/DDBJ databases">
        <authorList>
            <person name="de Groot N.N."/>
        </authorList>
    </citation>
    <scope>NUCLEOTIDE SEQUENCE [LARGE SCALE GENOMIC DNA]</scope>
    <source>
        <strain evidence="1 2">DSM 22489</strain>
    </source>
</reference>
<dbReference type="RefSeq" id="WP_103933031.1">
    <property type="nucleotide sequence ID" value="NZ_FNVA01000003.1"/>
</dbReference>
<protein>
    <submittedName>
        <fullName evidence="1">Uncharacterized protein</fullName>
    </submittedName>
</protein>
<dbReference type="EMBL" id="FNVA01000003">
    <property type="protein sequence ID" value="SEG19444.1"/>
    <property type="molecule type" value="Genomic_DNA"/>
</dbReference>
<proteinExistence type="predicted"/>
<dbReference type="Proteomes" id="UP000236728">
    <property type="component" value="Unassembled WGS sequence"/>
</dbReference>
<evidence type="ECO:0000313" key="2">
    <source>
        <dbReference type="Proteomes" id="UP000236728"/>
    </source>
</evidence>
<name>A0A1H5Y627_9BACT</name>
<gene>
    <name evidence="1" type="ORF">SAMN05421819_2142</name>
</gene>
<accession>A0A1H5Y627</accession>
<evidence type="ECO:0000313" key="1">
    <source>
        <dbReference type="EMBL" id="SEG19444.1"/>
    </source>
</evidence>
<sequence>MQETLENEFEEILGAFVVAAKKGSSAHMKLATELLERAAKPGKRNAGSALRLLRELEGEDVTG</sequence>